<feature type="domain" description="N-acetyltransferase" evidence="1">
    <location>
        <begin position="7"/>
        <end position="159"/>
    </location>
</feature>
<accession>A0AAU1ZZE7</accession>
<reference evidence="2" key="1">
    <citation type="submission" date="2022-10" db="EMBL/GenBank/DDBJ databases">
        <title>The complete genomes of actinobacterial strains from the NBC collection.</title>
        <authorList>
            <person name="Joergensen T.S."/>
            <person name="Alvarez Arevalo M."/>
            <person name="Sterndorff E.B."/>
            <person name="Faurdal D."/>
            <person name="Vuksanovic O."/>
            <person name="Mourched A.-S."/>
            <person name="Charusanti P."/>
            <person name="Shaw S."/>
            <person name="Blin K."/>
            <person name="Weber T."/>
        </authorList>
    </citation>
    <scope>NUCLEOTIDE SEQUENCE</scope>
    <source>
        <strain evidence="2">NBC_00093</strain>
    </source>
</reference>
<dbReference type="SUPFAM" id="SSF55729">
    <property type="entry name" value="Acyl-CoA N-acyltransferases (Nat)"/>
    <property type="match status" value="1"/>
</dbReference>
<dbReference type="PROSITE" id="PS51186">
    <property type="entry name" value="GNAT"/>
    <property type="match status" value="1"/>
</dbReference>
<dbReference type="AlphaFoldDB" id="A0AAU1ZZE7"/>
<dbReference type="InterPro" id="IPR000182">
    <property type="entry name" value="GNAT_dom"/>
</dbReference>
<dbReference type="InterPro" id="IPR016181">
    <property type="entry name" value="Acyl_CoA_acyltransferase"/>
</dbReference>
<proteinExistence type="predicted"/>
<organism evidence="2">
    <name type="scientific">Streptomyces sp. NBC_00093</name>
    <dbReference type="NCBI Taxonomy" id="2975649"/>
    <lineage>
        <taxon>Bacteria</taxon>
        <taxon>Bacillati</taxon>
        <taxon>Actinomycetota</taxon>
        <taxon>Actinomycetes</taxon>
        <taxon>Kitasatosporales</taxon>
        <taxon>Streptomycetaceae</taxon>
        <taxon>Streptomyces</taxon>
    </lineage>
</organism>
<dbReference type="PANTHER" id="PTHR43328:SF1">
    <property type="entry name" value="N-ACETYLTRANSFERASE DOMAIN-CONTAINING PROTEIN"/>
    <property type="match status" value="1"/>
</dbReference>
<evidence type="ECO:0000313" key="2">
    <source>
        <dbReference type="EMBL" id="WTT16823.1"/>
    </source>
</evidence>
<dbReference type="Gene3D" id="3.40.630.30">
    <property type="match status" value="1"/>
</dbReference>
<sequence length="179" mass="20350">MTTDNDIQLRDVTQADLEFLLAYEHDPEAVRRSRFTPRPRDAFMAHWKSKILGDSTVFVQTVTVDGEPAGSIVAWWDSDPDLGERRFIGYWLGRPYWGRGVGSVALGLFLRRETNRPLYADPFAENTASVRLLEKHGFRPTGTVRYGDNEHILLVLGAQNIQNAWNVQDVQDVQDSETS</sequence>
<dbReference type="PANTHER" id="PTHR43328">
    <property type="entry name" value="ACETYLTRANSFERASE-RELATED"/>
    <property type="match status" value="1"/>
</dbReference>
<dbReference type="GO" id="GO:0016747">
    <property type="term" value="F:acyltransferase activity, transferring groups other than amino-acyl groups"/>
    <property type="evidence" value="ECO:0007669"/>
    <property type="project" value="InterPro"/>
</dbReference>
<dbReference type="EMBL" id="CP108222">
    <property type="protein sequence ID" value="WTT16823.1"/>
    <property type="molecule type" value="Genomic_DNA"/>
</dbReference>
<gene>
    <name evidence="2" type="ORF">OHA22_15445</name>
</gene>
<evidence type="ECO:0000259" key="1">
    <source>
        <dbReference type="PROSITE" id="PS51186"/>
    </source>
</evidence>
<name>A0AAU1ZZE7_9ACTN</name>
<dbReference type="Pfam" id="PF13302">
    <property type="entry name" value="Acetyltransf_3"/>
    <property type="match status" value="1"/>
</dbReference>
<protein>
    <submittedName>
        <fullName evidence="2">GNAT family N-acetyltransferase</fullName>
    </submittedName>
</protein>